<dbReference type="EMBL" id="LCEJ01000017">
    <property type="protein sequence ID" value="KKS70660.1"/>
    <property type="molecule type" value="Genomic_DNA"/>
</dbReference>
<keyword evidence="9" id="KW-0862">Zinc</keyword>
<dbReference type="GO" id="GO:0008237">
    <property type="term" value="F:metallopeptidase activity"/>
    <property type="evidence" value="ECO:0007669"/>
    <property type="project" value="UniProtKB-KW"/>
</dbReference>
<accession>A0A0G1BBC3</accession>
<evidence type="ECO:0000256" key="1">
    <source>
        <dbReference type="ARBA" id="ARBA00001947"/>
    </source>
</evidence>
<dbReference type="PANTHER" id="PTHR35864:SF1">
    <property type="entry name" value="ZINC METALLOPROTEASE YWHC-RELATED"/>
    <property type="match status" value="1"/>
</dbReference>
<keyword evidence="11" id="KW-0482">Metalloprotease</keyword>
<evidence type="ECO:0000313" key="14">
    <source>
        <dbReference type="Proteomes" id="UP000034785"/>
    </source>
</evidence>
<comment type="caution">
    <text evidence="13">The sequence shown here is derived from an EMBL/GenBank/DDBJ whole genome shotgun (WGS) entry which is preliminary data.</text>
</comment>
<keyword evidence="12" id="KW-0472">Membrane</keyword>
<keyword evidence="8" id="KW-0378">Hydrolase</keyword>
<evidence type="ECO:0000256" key="6">
    <source>
        <dbReference type="ARBA" id="ARBA00022692"/>
    </source>
</evidence>
<dbReference type="GO" id="GO:0006508">
    <property type="term" value="P:proteolysis"/>
    <property type="evidence" value="ECO:0007669"/>
    <property type="project" value="UniProtKB-KW"/>
</dbReference>
<evidence type="ECO:0000256" key="10">
    <source>
        <dbReference type="ARBA" id="ARBA00022989"/>
    </source>
</evidence>
<proteinExistence type="inferred from homology"/>
<dbReference type="PANTHER" id="PTHR35864">
    <property type="entry name" value="ZINC METALLOPROTEASE MJ0611-RELATED"/>
    <property type="match status" value="1"/>
</dbReference>
<evidence type="ECO:0000256" key="12">
    <source>
        <dbReference type="ARBA" id="ARBA00023136"/>
    </source>
</evidence>
<comment type="subcellular location">
    <subcellularLocation>
        <location evidence="2">Cell membrane</location>
        <topology evidence="2">Multi-pass membrane protein</topology>
    </subcellularLocation>
</comment>
<dbReference type="Proteomes" id="UP000034785">
    <property type="component" value="Unassembled WGS sequence"/>
</dbReference>
<dbReference type="AlphaFoldDB" id="A0A0G1BBC3"/>
<dbReference type="GO" id="GO:0046872">
    <property type="term" value="F:metal ion binding"/>
    <property type="evidence" value="ECO:0007669"/>
    <property type="project" value="UniProtKB-KW"/>
</dbReference>
<gene>
    <name evidence="13" type="ORF">UV41_C0017G0014</name>
</gene>
<evidence type="ECO:0000256" key="9">
    <source>
        <dbReference type="ARBA" id="ARBA00022833"/>
    </source>
</evidence>
<feature type="non-terminal residue" evidence="13">
    <location>
        <position position="105"/>
    </location>
</feature>
<comment type="cofactor">
    <cofactor evidence="1">
        <name>Zn(2+)</name>
        <dbReference type="ChEBI" id="CHEBI:29105"/>
    </cofactor>
</comment>
<keyword evidence="7" id="KW-0479">Metal-binding</keyword>
<keyword evidence="4" id="KW-1003">Cell membrane</keyword>
<dbReference type="InterPro" id="IPR052348">
    <property type="entry name" value="Metallopeptidase_M50B"/>
</dbReference>
<evidence type="ECO:0000256" key="8">
    <source>
        <dbReference type="ARBA" id="ARBA00022801"/>
    </source>
</evidence>
<dbReference type="GO" id="GO:0005886">
    <property type="term" value="C:plasma membrane"/>
    <property type="evidence" value="ECO:0007669"/>
    <property type="project" value="UniProtKB-SubCell"/>
</dbReference>
<evidence type="ECO:0000256" key="4">
    <source>
        <dbReference type="ARBA" id="ARBA00022475"/>
    </source>
</evidence>
<name>A0A0G1BBC3_9BACT</name>
<keyword evidence="10" id="KW-1133">Transmembrane helix</keyword>
<keyword evidence="5" id="KW-0645">Protease</keyword>
<keyword evidence="6" id="KW-0812">Transmembrane</keyword>
<reference evidence="13 14" key="1">
    <citation type="journal article" date="2015" name="Nature">
        <title>rRNA introns, odd ribosomes, and small enigmatic genomes across a large radiation of phyla.</title>
        <authorList>
            <person name="Brown C.T."/>
            <person name="Hug L.A."/>
            <person name="Thomas B.C."/>
            <person name="Sharon I."/>
            <person name="Castelle C.J."/>
            <person name="Singh A."/>
            <person name="Wilkins M.J."/>
            <person name="Williams K.H."/>
            <person name="Banfield J.F."/>
        </authorList>
    </citation>
    <scope>NUCLEOTIDE SEQUENCE [LARGE SCALE GENOMIC DNA]</scope>
</reference>
<evidence type="ECO:0000256" key="3">
    <source>
        <dbReference type="ARBA" id="ARBA00007931"/>
    </source>
</evidence>
<evidence type="ECO:0000256" key="7">
    <source>
        <dbReference type="ARBA" id="ARBA00022723"/>
    </source>
</evidence>
<dbReference type="CDD" id="cd06158">
    <property type="entry name" value="S2P-M50_like_1"/>
    <property type="match status" value="1"/>
</dbReference>
<evidence type="ECO:0000256" key="2">
    <source>
        <dbReference type="ARBA" id="ARBA00004651"/>
    </source>
</evidence>
<evidence type="ECO:0000313" key="13">
    <source>
        <dbReference type="EMBL" id="KKS70660.1"/>
    </source>
</evidence>
<comment type="similarity">
    <text evidence="3">Belongs to the peptidase M50B family.</text>
</comment>
<dbReference type="InterPro" id="IPR044537">
    <property type="entry name" value="Rip2-like"/>
</dbReference>
<evidence type="ECO:0000256" key="5">
    <source>
        <dbReference type="ARBA" id="ARBA00022670"/>
    </source>
</evidence>
<sequence>MEFLIPIVILVASAILHEIMHGVVADRLGDPTARIMGRLTLNPIPHLDPIMSILLPTLLVLSGSPIIFGAAKPVPVNPIHFRDPKKDMALTALSGPLTNIALALV</sequence>
<organism evidence="13 14">
    <name type="scientific">Candidatus Daviesbacteria bacterium GW2011_GWA2_42_7</name>
    <dbReference type="NCBI Taxonomy" id="1618425"/>
    <lineage>
        <taxon>Bacteria</taxon>
        <taxon>Candidatus Daviesiibacteriota</taxon>
    </lineage>
</organism>
<evidence type="ECO:0000256" key="11">
    <source>
        <dbReference type="ARBA" id="ARBA00023049"/>
    </source>
</evidence>
<protein>
    <submittedName>
        <fullName evidence="13">Peptidase M50</fullName>
    </submittedName>
</protein>